<evidence type="ECO:0000313" key="4">
    <source>
        <dbReference type="Proteomes" id="UP000813824"/>
    </source>
</evidence>
<accession>A0A8K0UGP2</accession>
<reference evidence="3" key="1">
    <citation type="journal article" date="2021" name="New Phytol.">
        <title>Evolutionary innovations through gain and loss of genes in the ectomycorrhizal Boletales.</title>
        <authorList>
            <person name="Wu G."/>
            <person name="Miyauchi S."/>
            <person name="Morin E."/>
            <person name="Kuo A."/>
            <person name="Drula E."/>
            <person name="Varga T."/>
            <person name="Kohler A."/>
            <person name="Feng B."/>
            <person name="Cao Y."/>
            <person name="Lipzen A."/>
            <person name="Daum C."/>
            <person name="Hundley H."/>
            <person name="Pangilinan J."/>
            <person name="Johnson J."/>
            <person name="Barry K."/>
            <person name="LaButti K."/>
            <person name="Ng V."/>
            <person name="Ahrendt S."/>
            <person name="Min B."/>
            <person name="Choi I.G."/>
            <person name="Park H."/>
            <person name="Plett J.M."/>
            <person name="Magnuson J."/>
            <person name="Spatafora J.W."/>
            <person name="Nagy L.G."/>
            <person name="Henrissat B."/>
            <person name="Grigoriev I.V."/>
            <person name="Yang Z.L."/>
            <person name="Xu J."/>
            <person name="Martin F.M."/>
        </authorList>
    </citation>
    <scope>NUCLEOTIDE SEQUENCE</scope>
    <source>
        <strain evidence="3">KKN 215</strain>
    </source>
</reference>
<keyword evidence="4" id="KW-1185">Reference proteome</keyword>
<dbReference type="AlphaFoldDB" id="A0A8K0UGP2"/>
<sequence>MALFLGILTLFFPFLLYPSFVFGWKWVYDGPFSQCVQTSIEIDTGPYDGGAGVPPYHLLFVPVTIHSSPIPAQAFQVDFPQDNQEVFLNVPLPQYSSYVIVGSDSTNFASGGTSDVMQVGPSSASDCLPPTDPLFSWSVSDANAPVCSTALIQWNASQVQGSISLYGVIPAGKSFPIMQEPESDAGTAAYNWTPAVTPNTTVFLVAGDDRGVGSGGVQQVTIGSGDTSCLTSPGASTTPAATSAGGDGGSEPDPATQKMRSHMNAGIIAGLVVGLTVFVAFIIFVFLHRNDRIHRVHLMTIDDESASELVHDPPPPPPTPFTSFTLSSSDPASPSSFSTFSEQTGTSSSDPSTSFSQPQRSPRRKDATSRKLRLVLQHEDAGPGEHEDEESDVIELPPAYINLKPAPQKPEVMDGTSEAIMSQVTGETDRIRSRTSVARDALDSSAAKLSRESSIRDMSSYVERNSFEAS</sequence>
<dbReference type="EMBL" id="JAEVFJ010000051">
    <property type="protein sequence ID" value="KAH8081995.1"/>
    <property type="molecule type" value="Genomic_DNA"/>
</dbReference>
<feature type="region of interest" description="Disordered" evidence="1">
    <location>
        <begin position="307"/>
        <end position="370"/>
    </location>
</feature>
<dbReference type="Proteomes" id="UP000813824">
    <property type="component" value="Unassembled WGS sequence"/>
</dbReference>
<feature type="compositionally biased region" description="Low complexity" evidence="1">
    <location>
        <begin position="321"/>
        <end position="359"/>
    </location>
</feature>
<name>A0A8K0UGP2_9AGAR</name>
<keyword evidence="2" id="KW-0472">Membrane</keyword>
<proteinExistence type="predicted"/>
<feature type="region of interest" description="Disordered" evidence="1">
    <location>
        <begin position="423"/>
        <end position="458"/>
    </location>
</feature>
<comment type="caution">
    <text evidence="3">The sequence shown here is derived from an EMBL/GenBank/DDBJ whole genome shotgun (WGS) entry which is preliminary data.</text>
</comment>
<keyword evidence="2" id="KW-0812">Transmembrane</keyword>
<evidence type="ECO:0000256" key="1">
    <source>
        <dbReference type="SAM" id="MobiDB-lite"/>
    </source>
</evidence>
<evidence type="ECO:0000313" key="3">
    <source>
        <dbReference type="EMBL" id="KAH8081995.1"/>
    </source>
</evidence>
<keyword evidence="2" id="KW-1133">Transmembrane helix</keyword>
<organism evidence="3 4">
    <name type="scientific">Cristinia sonorae</name>
    <dbReference type="NCBI Taxonomy" id="1940300"/>
    <lineage>
        <taxon>Eukaryota</taxon>
        <taxon>Fungi</taxon>
        <taxon>Dikarya</taxon>
        <taxon>Basidiomycota</taxon>
        <taxon>Agaricomycotina</taxon>
        <taxon>Agaricomycetes</taxon>
        <taxon>Agaricomycetidae</taxon>
        <taxon>Agaricales</taxon>
        <taxon>Pleurotineae</taxon>
        <taxon>Stephanosporaceae</taxon>
        <taxon>Cristinia</taxon>
    </lineage>
</organism>
<protein>
    <submittedName>
        <fullName evidence="3">Uncharacterized protein</fullName>
    </submittedName>
</protein>
<gene>
    <name evidence="3" type="ORF">BXZ70DRAFT_630874</name>
</gene>
<evidence type="ECO:0000256" key="2">
    <source>
        <dbReference type="SAM" id="Phobius"/>
    </source>
</evidence>
<feature type="compositionally biased region" description="Low complexity" evidence="1">
    <location>
        <begin position="231"/>
        <end position="244"/>
    </location>
</feature>
<feature type="transmembrane region" description="Helical" evidence="2">
    <location>
        <begin position="265"/>
        <end position="287"/>
    </location>
</feature>
<dbReference type="OrthoDB" id="2591431at2759"/>
<feature type="region of interest" description="Disordered" evidence="1">
    <location>
        <begin position="227"/>
        <end position="258"/>
    </location>
</feature>